<protein>
    <recommendedName>
        <fullName evidence="5">Ketoreductase domain-containing protein</fullName>
    </recommendedName>
</protein>
<evidence type="ECO:0000259" key="5">
    <source>
        <dbReference type="SMART" id="SM00822"/>
    </source>
</evidence>
<evidence type="ECO:0000256" key="4">
    <source>
        <dbReference type="RuleBase" id="RU000363"/>
    </source>
</evidence>
<feature type="non-terminal residue" evidence="6">
    <location>
        <position position="1"/>
    </location>
</feature>
<dbReference type="PROSITE" id="PS00061">
    <property type="entry name" value="ADH_SHORT"/>
    <property type="match status" value="1"/>
</dbReference>
<evidence type="ECO:0000256" key="2">
    <source>
        <dbReference type="ARBA" id="ARBA00023002"/>
    </source>
</evidence>
<feature type="domain" description="Ketoreductase" evidence="5">
    <location>
        <begin position="19"/>
        <end position="205"/>
    </location>
</feature>
<dbReference type="SMART" id="SM00822">
    <property type="entry name" value="PKS_KR"/>
    <property type="match status" value="1"/>
</dbReference>
<evidence type="ECO:0000313" key="6">
    <source>
        <dbReference type="EMBL" id="GMI26414.1"/>
    </source>
</evidence>
<keyword evidence="2" id="KW-0560">Oxidoreductase</keyword>
<comment type="caution">
    <text evidence="6">The sequence shown here is derived from an EMBL/GenBank/DDBJ whole genome shotgun (WGS) entry which is preliminary data.</text>
</comment>
<comment type="function">
    <text evidence="3">Putative oxidoreductase.</text>
</comment>
<comment type="similarity">
    <text evidence="1 4">Belongs to the short-chain dehydrogenases/reductases (SDR) family.</text>
</comment>
<dbReference type="InterPro" id="IPR057326">
    <property type="entry name" value="KR_dom"/>
</dbReference>
<accession>A0A9W7L2T6</accession>
<proteinExistence type="inferred from homology"/>
<dbReference type="PRINTS" id="PR00080">
    <property type="entry name" value="SDRFAMILY"/>
</dbReference>
<dbReference type="PANTHER" id="PTHR44196">
    <property type="entry name" value="DEHYDROGENASE/REDUCTASE SDR FAMILY MEMBER 7B"/>
    <property type="match status" value="1"/>
</dbReference>
<dbReference type="InterPro" id="IPR020904">
    <property type="entry name" value="Sc_DH/Rdtase_CS"/>
</dbReference>
<dbReference type="PRINTS" id="PR00081">
    <property type="entry name" value="GDHRDH"/>
</dbReference>
<dbReference type="InterPro" id="IPR002347">
    <property type="entry name" value="SDR_fam"/>
</dbReference>
<dbReference type="PANTHER" id="PTHR44196:SF1">
    <property type="entry name" value="DEHYDROGENASE_REDUCTASE SDR FAMILY MEMBER 7B"/>
    <property type="match status" value="1"/>
</dbReference>
<dbReference type="OrthoDB" id="5307821at2759"/>
<dbReference type="InterPro" id="IPR036291">
    <property type="entry name" value="NAD(P)-bd_dom_sf"/>
</dbReference>
<organism evidence="6 7">
    <name type="scientific">Triparma retinervis</name>
    <dbReference type="NCBI Taxonomy" id="2557542"/>
    <lineage>
        <taxon>Eukaryota</taxon>
        <taxon>Sar</taxon>
        <taxon>Stramenopiles</taxon>
        <taxon>Ochrophyta</taxon>
        <taxon>Bolidophyceae</taxon>
        <taxon>Parmales</taxon>
        <taxon>Triparmaceae</taxon>
        <taxon>Triparma</taxon>
    </lineage>
</organism>
<evidence type="ECO:0000256" key="3">
    <source>
        <dbReference type="ARBA" id="ARBA00037096"/>
    </source>
</evidence>
<dbReference type="Gene3D" id="3.40.50.720">
    <property type="entry name" value="NAD(P)-binding Rossmann-like Domain"/>
    <property type="match status" value="1"/>
</dbReference>
<dbReference type="GO" id="GO:0016491">
    <property type="term" value="F:oxidoreductase activity"/>
    <property type="evidence" value="ECO:0007669"/>
    <property type="project" value="UniProtKB-KW"/>
</dbReference>
<dbReference type="SUPFAM" id="SSF51735">
    <property type="entry name" value="NAD(P)-binding Rossmann-fold domains"/>
    <property type="match status" value="1"/>
</dbReference>
<name>A0A9W7L2T6_9STRA</name>
<sequence>MEAISCKLKVFCLSCQDSKTVLVTGSSSGIGAAMCFEVARRGARRVVMLSRNREGMERVRDGIVKELSGWDGSIEIYPCDLSSPSSRRSAVSSVLSSGPVDVLVNNAGYSQRSGFLDLGVSGVRSIFEVNFFAGVDLLEMCLPSIRGRGGSVIWVGSAQGMLPLPGRSGYAASKHAVAGFVGSVRAELEGEVDVAVVNPGYVRTNLSVNAVGE</sequence>
<reference evidence="6" key="1">
    <citation type="submission" date="2022-07" db="EMBL/GenBank/DDBJ databases">
        <title>Genome analysis of Parmales, a sister group of diatoms, reveals the evolutionary specialization of diatoms from phago-mixotrophs to photoautotrophs.</title>
        <authorList>
            <person name="Ban H."/>
            <person name="Sato S."/>
            <person name="Yoshikawa S."/>
            <person name="Kazumasa Y."/>
            <person name="Nakamura Y."/>
            <person name="Ichinomiya M."/>
            <person name="Saitoh K."/>
            <person name="Sato N."/>
            <person name="Blanc-Mathieu R."/>
            <person name="Endo H."/>
            <person name="Kuwata A."/>
            <person name="Ogata H."/>
        </authorList>
    </citation>
    <scope>NUCLEOTIDE SEQUENCE</scope>
</reference>
<dbReference type="GO" id="GO:0016020">
    <property type="term" value="C:membrane"/>
    <property type="evidence" value="ECO:0007669"/>
    <property type="project" value="TreeGrafter"/>
</dbReference>
<keyword evidence="7" id="KW-1185">Reference proteome</keyword>
<dbReference type="AlphaFoldDB" id="A0A9W7L2T6"/>
<evidence type="ECO:0000313" key="7">
    <source>
        <dbReference type="Proteomes" id="UP001165082"/>
    </source>
</evidence>
<dbReference type="Pfam" id="PF00106">
    <property type="entry name" value="adh_short"/>
    <property type="match status" value="1"/>
</dbReference>
<evidence type="ECO:0000256" key="1">
    <source>
        <dbReference type="ARBA" id="ARBA00006484"/>
    </source>
</evidence>
<dbReference type="Proteomes" id="UP001165082">
    <property type="component" value="Unassembled WGS sequence"/>
</dbReference>
<dbReference type="EMBL" id="BRXZ01008448">
    <property type="protein sequence ID" value="GMI26414.1"/>
    <property type="molecule type" value="Genomic_DNA"/>
</dbReference>
<gene>
    <name evidence="6" type="ORF">TrRE_jg9730</name>
</gene>